<dbReference type="SUPFAM" id="SSF48264">
    <property type="entry name" value="Cytochrome P450"/>
    <property type="match status" value="1"/>
</dbReference>
<dbReference type="Pfam" id="PF00067">
    <property type="entry name" value="p450"/>
    <property type="match status" value="1"/>
</dbReference>
<evidence type="ECO:0000256" key="1">
    <source>
        <dbReference type="ARBA" id="ARBA00010617"/>
    </source>
</evidence>
<evidence type="ECO:0000313" key="3">
    <source>
        <dbReference type="Proteomes" id="UP001205861"/>
    </source>
</evidence>
<dbReference type="RefSeq" id="WP_258855751.1">
    <property type="nucleotide sequence ID" value="NZ_JANUGV010000001.1"/>
</dbReference>
<sequence>MDSKSSPEWDPRSEAVLQDQIAAYDEMRRRCPVAHSDYLNWSLFRHDDVTRALHAPLTFSSAVSSHLAVPSGMDPPQHTEYRRIIEPYFSVERMQAFEPACRAIAIELMDSLPAAGVVEFMSAIAEDYALRVQSAFLGWPSELRDPLRRWTRKNHAATLARDRAAMEAVAFEFDGYIRELLAVRRSAGASAPADLTTSLLRERVGGRPLNEEEIISILRNWTVGELSTIAASVGIVAHYLAAWPALQQRLRENVTLVPAAVDEILRLHAPLISNRRVLTRPVEIGGQYLAAGERITLMWASANRDEAVFDEPDSFRLDRDPSKNLLYGAGIHVCPGAPLARLELRIIVEELLARVKKIAPAPDAAPVNAVYPASGFVELPLRIEAA</sequence>
<organism evidence="2 3">
    <name type="scientific">Massilia solisilvae</name>
    <dbReference type="NCBI Taxonomy" id="1811225"/>
    <lineage>
        <taxon>Bacteria</taxon>
        <taxon>Pseudomonadati</taxon>
        <taxon>Pseudomonadota</taxon>
        <taxon>Betaproteobacteria</taxon>
        <taxon>Burkholderiales</taxon>
        <taxon>Oxalobacteraceae</taxon>
        <taxon>Telluria group</taxon>
        <taxon>Massilia</taxon>
    </lineage>
</organism>
<dbReference type="InterPro" id="IPR036396">
    <property type="entry name" value="Cyt_P450_sf"/>
</dbReference>
<dbReference type="Proteomes" id="UP001205861">
    <property type="component" value="Unassembled WGS sequence"/>
</dbReference>
<name>A0ABT2BHT6_9BURK</name>
<evidence type="ECO:0000313" key="2">
    <source>
        <dbReference type="EMBL" id="MCS0608079.1"/>
    </source>
</evidence>
<dbReference type="CDD" id="cd11079">
    <property type="entry name" value="Cyp_unk"/>
    <property type="match status" value="1"/>
</dbReference>
<dbReference type="InterPro" id="IPR001128">
    <property type="entry name" value="Cyt_P450"/>
</dbReference>
<dbReference type="Gene3D" id="1.10.630.10">
    <property type="entry name" value="Cytochrome P450"/>
    <property type="match status" value="1"/>
</dbReference>
<dbReference type="PANTHER" id="PTHR46696">
    <property type="entry name" value="P450, PUTATIVE (EUROFUNG)-RELATED"/>
    <property type="match status" value="1"/>
</dbReference>
<dbReference type="InterPro" id="IPR002397">
    <property type="entry name" value="Cyt_P450_B"/>
</dbReference>
<comment type="similarity">
    <text evidence="1">Belongs to the cytochrome P450 family.</text>
</comment>
<comment type="caution">
    <text evidence="2">The sequence shown here is derived from an EMBL/GenBank/DDBJ whole genome shotgun (WGS) entry which is preliminary data.</text>
</comment>
<accession>A0ABT2BHT6</accession>
<keyword evidence="3" id="KW-1185">Reference proteome</keyword>
<dbReference type="PRINTS" id="PR00359">
    <property type="entry name" value="BP450"/>
</dbReference>
<dbReference type="PANTHER" id="PTHR46696:SF6">
    <property type="entry name" value="P450, PUTATIVE (EUROFUNG)-RELATED"/>
    <property type="match status" value="1"/>
</dbReference>
<proteinExistence type="inferred from homology"/>
<dbReference type="EMBL" id="JANUGV010000001">
    <property type="protein sequence ID" value="MCS0608079.1"/>
    <property type="molecule type" value="Genomic_DNA"/>
</dbReference>
<reference evidence="2 3" key="1">
    <citation type="submission" date="2022-08" db="EMBL/GenBank/DDBJ databases">
        <title>Reclassification of Massilia species as members of the genera Telluria, Duganella, Pseudoduganella, Mokoshia gen. nov. and Zemynaea gen. nov. using orthogonal and non-orthogonal genome-based approaches.</title>
        <authorList>
            <person name="Bowman J.P."/>
        </authorList>
    </citation>
    <scope>NUCLEOTIDE SEQUENCE [LARGE SCALE GENOMIC DNA]</scope>
    <source>
        <strain evidence="2 3">JCM 31607</strain>
    </source>
</reference>
<gene>
    <name evidence="2" type="ORF">NX773_07875</name>
</gene>
<protein>
    <submittedName>
        <fullName evidence="2">Cytochrome P450</fullName>
    </submittedName>
</protein>